<dbReference type="Proteomes" id="UP000046392">
    <property type="component" value="Unplaced"/>
</dbReference>
<dbReference type="AlphaFoldDB" id="A0A0N5C3S5"/>
<sequence length="65" mass="7681">MKDSYLDNKHIQPNPNNFDNTPVFAKYIIYTFRSACQQFLKNFFSFASLTEAFYTTISYLKLPII</sequence>
<name>A0A0N5C3S5_STREA</name>
<evidence type="ECO:0000313" key="2">
    <source>
        <dbReference type="WBParaSite" id="SPAL_0001261350.1"/>
    </source>
</evidence>
<reference evidence="2" key="1">
    <citation type="submission" date="2017-02" db="UniProtKB">
        <authorList>
            <consortium name="WormBaseParasite"/>
        </authorList>
    </citation>
    <scope>IDENTIFICATION</scope>
</reference>
<evidence type="ECO:0000313" key="1">
    <source>
        <dbReference type="Proteomes" id="UP000046392"/>
    </source>
</evidence>
<proteinExistence type="predicted"/>
<protein>
    <submittedName>
        <fullName evidence="2">Uncharacterized protein</fullName>
    </submittedName>
</protein>
<dbReference type="WBParaSite" id="SPAL_0001261350.1">
    <property type="protein sequence ID" value="SPAL_0001261350.1"/>
    <property type="gene ID" value="SPAL_0001261350"/>
</dbReference>
<organism evidence="1 2">
    <name type="scientific">Strongyloides papillosus</name>
    <name type="common">Intestinal threadworm</name>
    <dbReference type="NCBI Taxonomy" id="174720"/>
    <lineage>
        <taxon>Eukaryota</taxon>
        <taxon>Metazoa</taxon>
        <taxon>Ecdysozoa</taxon>
        <taxon>Nematoda</taxon>
        <taxon>Chromadorea</taxon>
        <taxon>Rhabditida</taxon>
        <taxon>Tylenchina</taxon>
        <taxon>Panagrolaimomorpha</taxon>
        <taxon>Strongyloidoidea</taxon>
        <taxon>Strongyloididae</taxon>
        <taxon>Strongyloides</taxon>
    </lineage>
</organism>
<accession>A0A0N5C3S5</accession>
<keyword evidence="1" id="KW-1185">Reference proteome</keyword>